<sequence>MTTAPPSSNQIEHHVIIAALITTRPTSTPNERASSSNSLQQWNSTSDDPSVWQAYITILKSFDARNNTNSSWGSSDHSASSIESYNIVEQITYATSSSKGPSPNLELIRQEATGAKLLIVTLLSKKIRSEYGRLSKEHPILSRGLYEELLGVLMNYVEEQDKSLLGALCTALSALVVRIGVQFPNEGVMEMIQLCKFSIGVGLGLSSHHGGVIFPPNAALKLLSDIPGEVSSRTDLTSPEIDSFLTIPINSTDATSAALETLQLALSGYISGSGEQSDSLLCLTLTALTTWTEGSKSASLSHLNEVANGNNSTILSHLVVLLSSQQQKQWSGASHAEQAMTQSAKALTASVDNPIDYGTQSRKMAVTSLLVSIQTIEFLTGALKLASTHQWDDTIVALSILASALAREDIEEIAQCQQPGCLELFELLLELQSHELHNAAIPVLEVWLALQDIPTSERHPNLVTPLSMRLVEVLLNRVAYPCAFVSWEEELDVESSEFEEMRRLSSDVLIGAYELLRSDYLETLSTVVTSTDKNNWETIESALFCLCAVAREACARVKSAQNAARSGRESPAAVDGSNTATGLTQMITSLCDGRALSQHPLVLNAIAQFLGCYSIVWSTTCPAHSILEILSYLASAMSVSTAAEAAGKGIRLVLIASSSKLVMATSSPGSDPSAYNHIKAALVQCMNSALSTGNAKVMAEVAEGCCRLTVQLADKSQARMILSALAESTLQRSRSALDAMISSSSIEGSGHAASQSDAASQVLASCLGVLRELVRFCDGVNTKDGQPHVLSDVLNAAWPVLNDVSNQACCRSSEIVLTGLLQVHSQLLSVVPALIGPYFKDLLSFVVRAYEETFIPSALDYVSAAVESFGSEQSAVSSLAGFDTNTKDAMFSQLLSHISQCSFTYVTQTKRPNECPQVISALFNMAQRYLLFCPGALCQCSEFAPLFALAATCLTDCQGEIDSTRASLIFLHQLIGWKHICLTGPRLAALEASAGNIDNLLAQHGESIIAACLTGMSGPQMLWPSFSECIFAIMLHIAETSPVMDDNSVLHRWLCSATNGSTKSQHITPDVGAAVVKLLCDFAREGIKSKPRAKMLLMDYAKISKGETGKDALLAYSLA</sequence>
<evidence type="ECO:0000313" key="6">
    <source>
        <dbReference type="EMBL" id="KAL3766638.1"/>
    </source>
</evidence>
<evidence type="ECO:0000313" key="7">
    <source>
        <dbReference type="Proteomes" id="UP001530400"/>
    </source>
</evidence>
<comment type="caution">
    <text evidence="6">The sequence shown here is derived from an EMBL/GenBank/DDBJ whole genome shotgun (WGS) entry which is preliminary data.</text>
</comment>
<comment type="subcellular location">
    <subcellularLocation>
        <location evidence="1">Nucleus</location>
    </subcellularLocation>
</comment>
<dbReference type="GO" id="GO:0005634">
    <property type="term" value="C:nucleus"/>
    <property type="evidence" value="ECO:0007669"/>
    <property type="project" value="UniProtKB-SubCell"/>
</dbReference>
<dbReference type="InterPro" id="IPR011989">
    <property type="entry name" value="ARM-like"/>
</dbReference>
<evidence type="ECO:0000256" key="4">
    <source>
        <dbReference type="ARBA" id="ARBA00023242"/>
    </source>
</evidence>
<dbReference type="PANTHER" id="PTHR12363:SF33">
    <property type="entry name" value="IMPORTIN-13"/>
    <property type="match status" value="1"/>
</dbReference>
<evidence type="ECO:0000256" key="1">
    <source>
        <dbReference type="ARBA" id="ARBA00004123"/>
    </source>
</evidence>
<name>A0ABD3MRS9_9STRA</name>
<keyword evidence="3" id="KW-0813">Transport</keyword>
<protein>
    <recommendedName>
        <fullName evidence="8">Exportin-1/Importin-beta-like domain-containing protein</fullName>
    </recommendedName>
</protein>
<dbReference type="EMBL" id="JALLPJ020001382">
    <property type="protein sequence ID" value="KAL3766638.1"/>
    <property type="molecule type" value="Genomic_DNA"/>
</dbReference>
<evidence type="ECO:0008006" key="8">
    <source>
        <dbReference type="Google" id="ProtNLM"/>
    </source>
</evidence>
<evidence type="ECO:0000256" key="3">
    <source>
        <dbReference type="ARBA" id="ARBA00022448"/>
    </source>
</evidence>
<proteinExistence type="inferred from homology"/>
<reference evidence="6 7" key="1">
    <citation type="submission" date="2024-10" db="EMBL/GenBank/DDBJ databases">
        <title>Updated reference genomes for cyclostephanoid diatoms.</title>
        <authorList>
            <person name="Roberts W.R."/>
            <person name="Alverson A.J."/>
        </authorList>
    </citation>
    <scope>NUCLEOTIDE SEQUENCE [LARGE SCALE GENOMIC DNA]</scope>
    <source>
        <strain evidence="6 7">AJA010-31</strain>
    </source>
</reference>
<dbReference type="SUPFAM" id="SSF48371">
    <property type="entry name" value="ARM repeat"/>
    <property type="match status" value="1"/>
</dbReference>
<gene>
    <name evidence="6" type="ORF">ACHAWO_013985</name>
</gene>
<comment type="similarity">
    <text evidence="2">Belongs to the importin beta family.</text>
</comment>
<dbReference type="InterPro" id="IPR016024">
    <property type="entry name" value="ARM-type_fold"/>
</dbReference>
<dbReference type="InterPro" id="IPR051345">
    <property type="entry name" value="Importin_beta-like_NTR"/>
</dbReference>
<organism evidence="6 7">
    <name type="scientific">Cyclotella atomus</name>
    <dbReference type="NCBI Taxonomy" id="382360"/>
    <lineage>
        <taxon>Eukaryota</taxon>
        <taxon>Sar</taxon>
        <taxon>Stramenopiles</taxon>
        <taxon>Ochrophyta</taxon>
        <taxon>Bacillariophyta</taxon>
        <taxon>Coscinodiscophyceae</taxon>
        <taxon>Thalassiosirophycidae</taxon>
        <taxon>Stephanodiscales</taxon>
        <taxon>Stephanodiscaceae</taxon>
        <taxon>Cyclotella</taxon>
    </lineage>
</organism>
<dbReference type="AlphaFoldDB" id="A0ABD3MRS9"/>
<dbReference type="Gene3D" id="1.25.10.10">
    <property type="entry name" value="Leucine-rich Repeat Variant"/>
    <property type="match status" value="1"/>
</dbReference>
<keyword evidence="7" id="KW-1185">Reference proteome</keyword>
<keyword evidence="4" id="KW-0539">Nucleus</keyword>
<evidence type="ECO:0000256" key="2">
    <source>
        <dbReference type="ARBA" id="ARBA00007991"/>
    </source>
</evidence>
<dbReference type="PANTHER" id="PTHR12363">
    <property type="entry name" value="TRANSPORTIN 3 AND IMPORTIN 13"/>
    <property type="match status" value="1"/>
</dbReference>
<evidence type="ECO:0000256" key="5">
    <source>
        <dbReference type="SAM" id="MobiDB-lite"/>
    </source>
</evidence>
<feature type="region of interest" description="Disordered" evidence="5">
    <location>
        <begin position="26"/>
        <end position="47"/>
    </location>
</feature>
<accession>A0ABD3MRS9</accession>
<dbReference type="Proteomes" id="UP001530400">
    <property type="component" value="Unassembled WGS sequence"/>
</dbReference>